<dbReference type="InterPro" id="IPR027469">
    <property type="entry name" value="Cation_efflux_TMD_sf"/>
</dbReference>
<evidence type="ECO:0000256" key="1">
    <source>
        <dbReference type="ARBA" id="ARBA00004141"/>
    </source>
</evidence>
<evidence type="ECO:0000256" key="2">
    <source>
        <dbReference type="ARBA" id="ARBA00022692"/>
    </source>
</evidence>
<feature type="transmembrane region" description="Helical" evidence="5">
    <location>
        <begin position="139"/>
        <end position="156"/>
    </location>
</feature>
<dbReference type="SUPFAM" id="SSF161111">
    <property type="entry name" value="Cation efflux protein transmembrane domain-like"/>
    <property type="match status" value="1"/>
</dbReference>
<dbReference type="EMBL" id="JAVDXZ010000001">
    <property type="protein sequence ID" value="MDR7328844.1"/>
    <property type="molecule type" value="Genomic_DNA"/>
</dbReference>
<accession>A0ABU1ZV91</accession>
<evidence type="ECO:0000313" key="8">
    <source>
        <dbReference type="Proteomes" id="UP001180840"/>
    </source>
</evidence>
<dbReference type="Gene3D" id="1.20.1510.10">
    <property type="entry name" value="Cation efflux protein transmembrane domain"/>
    <property type="match status" value="1"/>
</dbReference>
<protein>
    <submittedName>
        <fullName evidence="7">Co/Zn/Cd efflux system component</fullName>
    </submittedName>
</protein>
<feature type="transmembrane region" description="Helical" evidence="5">
    <location>
        <begin position="7"/>
        <end position="29"/>
    </location>
</feature>
<gene>
    <name evidence="7" type="ORF">J2S39_000520</name>
</gene>
<organism evidence="7 8">
    <name type="scientific">Corynebacterium guangdongense</name>
    <dbReference type="NCBI Taxonomy" id="1783348"/>
    <lineage>
        <taxon>Bacteria</taxon>
        <taxon>Bacillati</taxon>
        <taxon>Actinomycetota</taxon>
        <taxon>Actinomycetes</taxon>
        <taxon>Mycobacteriales</taxon>
        <taxon>Corynebacteriaceae</taxon>
        <taxon>Corynebacterium</taxon>
    </lineage>
</organism>
<dbReference type="Pfam" id="PF01545">
    <property type="entry name" value="Cation_efflux"/>
    <property type="match status" value="1"/>
</dbReference>
<evidence type="ECO:0000256" key="3">
    <source>
        <dbReference type="ARBA" id="ARBA00022989"/>
    </source>
</evidence>
<feature type="transmembrane region" description="Helical" evidence="5">
    <location>
        <begin position="98"/>
        <end position="118"/>
    </location>
</feature>
<dbReference type="Proteomes" id="UP001180840">
    <property type="component" value="Unassembled WGS sequence"/>
</dbReference>
<sequence>MTALRRLLLLIAGLNFAYFLVEAVVAGVIGSVSLFADSVDFLEDTLINLLVVIAIGWSARRRGWVGRVLAVIILIPGVAAAWTVVLKILDPVAPDGNVLTLTAIGSLLVNLLCAVLLARRHRGHGNLVRAAWLSARNDSVASLLIILTGLATLVWASPWFDIVVGLILIFINVSAAKEVWEAAHGETDEGLEDMIAEEDAEIAASREKKETETR</sequence>
<name>A0ABU1ZV91_9CORY</name>
<feature type="transmembrane region" description="Helical" evidence="5">
    <location>
        <begin position="64"/>
        <end position="86"/>
    </location>
</feature>
<evidence type="ECO:0000256" key="4">
    <source>
        <dbReference type="ARBA" id="ARBA00023136"/>
    </source>
</evidence>
<feature type="transmembrane region" description="Helical" evidence="5">
    <location>
        <begin position="41"/>
        <end position="57"/>
    </location>
</feature>
<comment type="caution">
    <text evidence="7">The sequence shown here is derived from an EMBL/GenBank/DDBJ whole genome shotgun (WGS) entry which is preliminary data.</text>
</comment>
<dbReference type="RefSeq" id="WP_290197836.1">
    <property type="nucleotide sequence ID" value="NZ_CP047654.1"/>
</dbReference>
<dbReference type="InterPro" id="IPR058533">
    <property type="entry name" value="Cation_efflux_TM"/>
</dbReference>
<proteinExistence type="predicted"/>
<keyword evidence="2 5" id="KW-0812">Transmembrane</keyword>
<evidence type="ECO:0000259" key="6">
    <source>
        <dbReference type="Pfam" id="PF01545"/>
    </source>
</evidence>
<keyword evidence="8" id="KW-1185">Reference proteome</keyword>
<evidence type="ECO:0000256" key="5">
    <source>
        <dbReference type="SAM" id="Phobius"/>
    </source>
</evidence>
<reference evidence="7" key="1">
    <citation type="submission" date="2023-07" db="EMBL/GenBank/DDBJ databases">
        <title>Sequencing the genomes of 1000 actinobacteria strains.</title>
        <authorList>
            <person name="Klenk H.-P."/>
        </authorList>
    </citation>
    <scope>NUCLEOTIDE SEQUENCE</scope>
    <source>
        <strain evidence="7">DSM 107476</strain>
    </source>
</reference>
<keyword evidence="4 5" id="KW-0472">Membrane</keyword>
<feature type="domain" description="Cation efflux protein transmembrane" evidence="6">
    <location>
        <begin position="70"/>
        <end position="181"/>
    </location>
</feature>
<evidence type="ECO:0000313" key="7">
    <source>
        <dbReference type="EMBL" id="MDR7328844.1"/>
    </source>
</evidence>
<keyword evidence="3 5" id="KW-1133">Transmembrane helix</keyword>
<comment type="subcellular location">
    <subcellularLocation>
        <location evidence="1">Membrane</location>
        <topology evidence="1">Multi-pass membrane protein</topology>
    </subcellularLocation>
</comment>